<dbReference type="EC" id="4.6.1.12" evidence="14"/>
<feature type="site" description="Transition state stabilizer" evidence="14">
    <location>
        <position position="19"/>
    </location>
</feature>
<keyword evidence="11 14" id="KW-0414">Isoprene biosynthesis</keyword>
<keyword evidence="10 14" id="KW-0479">Metal-binding</keyword>
<dbReference type="InterPro" id="IPR034683">
    <property type="entry name" value="IspD/TarI"/>
</dbReference>
<evidence type="ECO:0000256" key="1">
    <source>
        <dbReference type="ARBA" id="ARBA00000200"/>
    </source>
</evidence>
<feature type="binding site" evidence="14">
    <location>
        <position position="250"/>
    </location>
    <ligand>
        <name>a divalent metal cation</name>
        <dbReference type="ChEBI" id="CHEBI:60240"/>
    </ligand>
</feature>
<comment type="similarity">
    <text evidence="14">In the C-terminal section; belongs to the IspF family.</text>
</comment>
<comment type="cofactor">
    <cofactor evidence="3 14">
        <name>a divalent metal cation</name>
        <dbReference type="ChEBI" id="CHEBI:60240"/>
    </cofactor>
</comment>
<evidence type="ECO:0000256" key="11">
    <source>
        <dbReference type="ARBA" id="ARBA00023229"/>
    </source>
</evidence>
<comment type="pathway">
    <text evidence="5 14">Isoprenoid biosynthesis; isopentenyl diphosphate biosynthesis via DXP pathway; isopentenyl diphosphate from 1-deoxy-D-xylulose 5-phosphate: step 2/6.</text>
</comment>
<dbReference type="InterPro" id="IPR029044">
    <property type="entry name" value="Nucleotide-diphossugar_trans"/>
</dbReference>
<dbReference type="NCBIfam" id="NF006899">
    <property type="entry name" value="PRK09382.1"/>
    <property type="match status" value="1"/>
</dbReference>
<feature type="site" description="Positions MEP for the nucleophilic attack" evidence="14">
    <location>
        <position position="164"/>
    </location>
</feature>
<organism evidence="16 17">
    <name type="scientific">Methylocystis heyeri</name>
    <dbReference type="NCBI Taxonomy" id="391905"/>
    <lineage>
        <taxon>Bacteria</taxon>
        <taxon>Pseudomonadati</taxon>
        <taxon>Pseudomonadota</taxon>
        <taxon>Alphaproteobacteria</taxon>
        <taxon>Hyphomicrobiales</taxon>
        <taxon>Methylocystaceae</taxon>
        <taxon>Methylocystis</taxon>
    </lineage>
</organism>
<evidence type="ECO:0000256" key="2">
    <source>
        <dbReference type="ARBA" id="ARBA00001282"/>
    </source>
</evidence>
<feature type="site" description="Transition state stabilizer" evidence="14">
    <location>
        <position position="26"/>
    </location>
</feature>
<dbReference type="Pfam" id="PF01128">
    <property type="entry name" value="IspD"/>
    <property type="match status" value="1"/>
</dbReference>
<feature type="binding site" evidence="14">
    <location>
        <begin position="372"/>
        <end position="375"/>
    </location>
    <ligand>
        <name>4-CDP-2-C-methyl-D-erythritol 2-phosphate</name>
        <dbReference type="ChEBI" id="CHEBI:57919"/>
    </ligand>
</feature>
<dbReference type="SUPFAM" id="SSF53448">
    <property type="entry name" value="Nucleotide-diphospho-sugar transferases"/>
    <property type="match status" value="1"/>
</dbReference>
<evidence type="ECO:0000259" key="15">
    <source>
        <dbReference type="Pfam" id="PF02542"/>
    </source>
</evidence>
<comment type="function">
    <text evidence="14">Bifunctional enzyme that catalyzes the formation of 4-diphosphocytidyl-2-C-methyl-D-erythritol from CTP and 2-C-methyl-D-erythritol 4-phosphate (MEP) (IspD), and catalyzes the conversion of 4-diphosphocytidyl-2-C-methyl-D-erythritol 2-phosphate (CDP-ME2P) to 2-C-methyl-D-erythritol 2,4-cyclodiphosphate (ME-CPP) with a corresponding release of cytidine 5-monophosphate (CMP) (IspF).</text>
</comment>
<name>A0A6B8KF16_9HYPH</name>
<evidence type="ECO:0000313" key="16">
    <source>
        <dbReference type="EMBL" id="QGM44970.1"/>
    </source>
</evidence>
<dbReference type="NCBIfam" id="TIGR00151">
    <property type="entry name" value="ispF"/>
    <property type="match status" value="1"/>
</dbReference>
<keyword evidence="13 14" id="KW-0511">Multifunctional enzyme</keyword>
<evidence type="ECO:0000256" key="4">
    <source>
        <dbReference type="ARBA" id="ARBA00004709"/>
    </source>
</evidence>
<feature type="binding site" evidence="14">
    <location>
        <position position="382"/>
    </location>
    <ligand>
        <name>4-CDP-2-C-methyl-D-erythritol 2-phosphate</name>
        <dbReference type="ChEBI" id="CHEBI:57919"/>
    </ligand>
</feature>
<dbReference type="InterPro" id="IPR036571">
    <property type="entry name" value="MECDP_synthase_sf"/>
</dbReference>
<sequence length="398" mass="41772">MTATSSIAFLVVAGGRGSRAGEGLPKQYRPLLGRSVLAHTLKALHAAAPQAVLATVIHADDRELYDAAAQELPADARERLLAPSTGGASRQDSVRNGLEALASLEKPPKVVLIHDAARPFADAALIARAIDAALDHGAAAPGVALADTVKEVDAAGKVTATPERARLRAVQTPQSFAFDLILQAHRTAASKALEFTDDAMIAEHAGHAVHIFEGDPANFKLTTREDFLRATALLLNALPDVRTGQGYDVHAFAEGEKVWLGGVAIPHSHGLAGHSDADVLMHAITDAIFGAIADGDIGSHFPPSDPQWKGAASSIFLKRACERVRERGGMIAHIDATIVCELPKIGPHRDAIRASLAAIMDLDIDRVAIKATTSEKLGFTGRQEGMAALAIATVRLPG</sequence>
<dbReference type="HAMAP" id="MF_00108">
    <property type="entry name" value="IspD"/>
    <property type="match status" value="1"/>
</dbReference>
<evidence type="ECO:0000256" key="10">
    <source>
        <dbReference type="ARBA" id="ARBA00022723"/>
    </source>
</evidence>
<dbReference type="Gene3D" id="3.30.1330.50">
    <property type="entry name" value="2-C-methyl-D-erythritol 2,4-cyclodiphosphate synthase"/>
    <property type="match status" value="1"/>
</dbReference>
<feature type="site" description="Positions MEP for the nucleophilic attack" evidence="14">
    <location>
        <position position="220"/>
    </location>
</feature>
<dbReference type="HAMAP" id="MF_01520">
    <property type="entry name" value="IspDF"/>
    <property type="match status" value="1"/>
</dbReference>
<dbReference type="PANTHER" id="PTHR43181">
    <property type="entry name" value="2-C-METHYL-D-ERYTHRITOL 2,4-CYCLODIPHOSPHATE SYNTHASE, CHLOROPLASTIC"/>
    <property type="match status" value="1"/>
</dbReference>
<keyword evidence="9 14" id="KW-0548">Nucleotidyltransferase</keyword>
<evidence type="ECO:0000256" key="12">
    <source>
        <dbReference type="ARBA" id="ARBA00023239"/>
    </source>
</evidence>
<comment type="similarity">
    <text evidence="14">In the N-terminal section; belongs to the IspD/TarI cytidylyltransferase family. IspD subfamily.</text>
</comment>
<dbReference type="OrthoDB" id="9804336at2"/>
<dbReference type="RefSeq" id="WP_136495261.1">
    <property type="nucleotide sequence ID" value="NZ_CP046052.1"/>
</dbReference>
<dbReference type="PANTHER" id="PTHR43181:SF1">
    <property type="entry name" value="2-C-METHYL-D-ERYTHRITOL 2,4-CYCLODIPHOSPHATE SYNTHASE, CHLOROPLASTIC"/>
    <property type="match status" value="1"/>
</dbReference>
<dbReference type="UniPathway" id="UPA00056">
    <property type="reaction ID" value="UER00093"/>
</dbReference>
<comment type="caution">
    <text evidence="14">Lacks conserved residue(s) required for the propagation of feature annotation.</text>
</comment>
<evidence type="ECO:0000313" key="17">
    <source>
        <dbReference type="Proteomes" id="UP000309061"/>
    </source>
</evidence>
<dbReference type="InterPro" id="IPR001228">
    <property type="entry name" value="IspD"/>
</dbReference>
<dbReference type="CDD" id="cd02516">
    <property type="entry name" value="CDP-ME_synthetase"/>
    <property type="match status" value="1"/>
</dbReference>
<feature type="region of interest" description="2-C-methyl-D-erythritol 2,4-cyclodiphosphate synthase" evidence="14">
    <location>
        <begin position="242"/>
        <end position="398"/>
    </location>
</feature>
<feature type="binding site" evidence="14">
    <location>
        <position position="379"/>
    </location>
    <ligand>
        <name>4-CDP-2-C-methyl-D-erythritol 2-phosphate</name>
        <dbReference type="ChEBI" id="CHEBI:57919"/>
    </ligand>
</feature>
<feature type="binding site" evidence="14">
    <location>
        <begin position="248"/>
        <end position="250"/>
    </location>
    <ligand>
        <name>4-CDP-2-C-methyl-D-erythritol 2-phosphate</name>
        <dbReference type="ChEBI" id="CHEBI:57919"/>
    </ligand>
</feature>
<dbReference type="GO" id="GO:0050518">
    <property type="term" value="F:2-C-methyl-D-erythritol 4-phosphate cytidylyltransferase activity"/>
    <property type="evidence" value="ECO:0007669"/>
    <property type="project" value="UniProtKB-UniRule"/>
</dbReference>
<dbReference type="EMBL" id="CP046052">
    <property type="protein sequence ID" value="QGM44970.1"/>
    <property type="molecule type" value="Genomic_DNA"/>
</dbReference>
<dbReference type="SUPFAM" id="SSF69765">
    <property type="entry name" value="IpsF-like"/>
    <property type="match status" value="1"/>
</dbReference>
<comment type="pathway">
    <text evidence="4 14">Isoprenoid biosynthesis; isopentenyl diphosphate biosynthesis via DXP pathway; isopentenyl diphosphate from 1-deoxy-D-xylulose 5-phosphate: step 4/6.</text>
</comment>
<comment type="similarity">
    <text evidence="6">Belongs to the IspF family.</text>
</comment>
<comment type="catalytic activity">
    <reaction evidence="2 14">
        <text>2-C-methyl-D-erythritol 4-phosphate + CTP + H(+) = 4-CDP-2-C-methyl-D-erythritol + diphosphate</text>
        <dbReference type="Rhea" id="RHEA:13429"/>
        <dbReference type="ChEBI" id="CHEBI:15378"/>
        <dbReference type="ChEBI" id="CHEBI:33019"/>
        <dbReference type="ChEBI" id="CHEBI:37563"/>
        <dbReference type="ChEBI" id="CHEBI:57823"/>
        <dbReference type="ChEBI" id="CHEBI:58262"/>
        <dbReference type="EC" id="2.7.7.60"/>
    </reaction>
</comment>
<evidence type="ECO:0000256" key="13">
    <source>
        <dbReference type="ARBA" id="ARBA00023268"/>
    </source>
</evidence>
<dbReference type="Gene3D" id="3.90.550.10">
    <property type="entry name" value="Spore Coat Polysaccharide Biosynthesis Protein SpsA, Chain A"/>
    <property type="match status" value="1"/>
</dbReference>
<reference evidence="16 17" key="1">
    <citation type="submission" date="2019-11" db="EMBL/GenBank/DDBJ databases">
        <title>The genome sequence of Methylocystis heyeri.</title>
        <authorList>
            <person name="Oshkin I.Y."/>
            <person name="Miroshnikov K."/>
            <person name="Dedysh S.N."/>
        </authorList>
    </citation>
    <scope>NUCLEOTIDE SEQUENCE [LARGE SCALE GENOMIC DNA]</scope>
    <source>
        <strain evidence="16 17">H2</strain>
    </source>
</reference>
<dbReference type="HAMAP" id="MF_00107">
    <property type="entry name" value="IspF"/>
    <property type="match status" value="1"/>
</dbReference>
<dbReference type="Proteomes" id="UP000309061">
    <property type="component" value="Chromosome"/>
</dbReference>
<feature type="binding site" evidence="14">
    <location>
        <begin position="274"/>
        <end position="275"/>
    </location>
    <ligand>
        <name>4-CDP-2-C-methyl-D-erythritol 2-phosphate</name>
        <dbReference type="ChEBI" id="CHEBI:57919"/>
    </ligand>
</feature>
<feature type="domain" description="2-C-methyl-D-erythritol 2,4-cyclodiphosphate synthase" evidence="15">
    <location>
        <begin position="242"/>
        <end position="394"/>
    </location>
</feature>
<dbReference type="KEGG" id="mhey:H2LOC_004295"/>
<feature type="site" description="Transition state stabilizer" evidence="14">
    <location>
        <position position="274"/>
    </location>
</feature>
<keyword evidence="12 14" id="KW-0456">Lyase</keyword>
<comment type="similarity">
    <text evidence="7">Belongs to the IspD/TarI cytidylyltransferase family. IspD subfamily.</text>
</comment>
<dbReference type="Pfam" id="PF02542">
    <property type="entry name" value="YgbB"/>
    <property type="match status" value="1"/>
</dbReference>
<gene>
    <name evidence="14" type="primary">ispDF</name>
    <name evidence="16" type="ORF">H2LOC_004295</name>
</gene>
<dbReference type="InterPro" id="IPR003526">
    <property type="entry name" value="MECDP_synthase"/>
</dbReference>
<dbReference type="InterPro" id="IPR020555">
    <property type="entry name" value="MECDP_synthase_CS"/>
</dbReference>
<dbReference type="InterPro" id="IPR018294">
    <property type="entry name" value="ISPD_synthase_CS"/>
</dbReference>
<evidence type="ECO:0000256" key="7">
    <source>
        <dbReference type="ARBA" id="ARBA00009789"/>
    </source>
</evidence>
<accession>A0A6B8KF16</accession>
<keyword evidence="8 14" id="KW-0808">Transferase</keyword>
<dbReference type="EC" id="2.7.7.60" evidence="14"/>
<evidence type="ECO:0000256" key="8">
    <source>
        <dbReference type="ARBA" id="ARBA00022679"/>
    </source>
</evidence>
<dbReference type="PROSITE" id="PS01295">
    <property type="entry name" value="ISPD"/>
    <property type="match status" value="1"/>
</dbReference>
<evidence type="ECO:0000256" key="6">
    <source>
        <dbReference type="ARBA" id="ARBA00008480"/>
    </source>
</evidence>
<dbReference type="GO" id="GO:0016114">
    <property type="term" value="P:terpenoid biosynthetic process"/>
    <property type="evidence" value="ECO:0007669"/>
    <property type="project" value="InterPro"/>
</dbReference>
<feature type="region of interest" description="2-C-methyl-D-erythritol 4-phosphate cytidylyltransferase" evidence="14">
    <location>
        <begin position="1"/>
        <end position="241"/>
    </location>
</feature>
<dbReference type="GO" id="GO:0046872">
    <property type="term" value="F:metal ion binding"/>
    <property type="evidence" value="ECO:0007669"/>
    <property type="project" value="UniProtKB-KW"/>
</dbReference>
<feature type="binding site" evidence="14">
    <location>
        <position position="248"/>
    </location>
    <ligand>
        <name>a divalent metal cation</name>
        <dbReference type="ChEBI" id="CHEBI:60240"/>
    </ligand>
</feature>
<dbReference type="GO" id="GO:0008685">
    <property type="term" value="F:2-C-methyl-D-erythritol 2,4-cyclodiphosphate synthase activity"/>
    <property type="evidence" value="ECO:0007669"/>
    <property type="project" value="UniProtKB-UniRule"/>
</dbReference>
<feature type="binding site" evidence="14">
    <location>
        <begin position="296"/>
        <end position="298"/>
    </location>
    <ligand>
        <name>4-CDP-2-C-methyl-D-erythritol 2-phosphate</name>
        <dbReference type="ChEBI" id="CHEBI:57919"/>
    </ligand>
</feature>
<dbReference type="FunFam" id="3.90.550.10:FF:000003">
    <property type="entry name" value="2-C-methyl-D-erythritol 4-phosphate cytidylyltransferase"/>
    <property type="match status" value="1"/>
</dbReference>
<protein>
    <recommendedName>
        <fullName evidence="14">Bifunctional enzyme IspD/IspF</fullName>
    </recommendedName>
    <domain>
        <recommendedName>
            <fullName evidence="14">2-C-methyl-D-erythritol 4-phosphate cytidylyltransferase</fullName>
            <ecNumber evidence="14">2.7.7.60</ecNumber>
        </recommendedName>
        <alternativeName>
            <fullName evidence="14">4-diphosphocytidyl-2C-methyl-D-erythritol synthase</fullName>
        </alternativeName>
        <alternativeName>
            <fullName evidence="14">MEP cytidylyltransferase</fullName>
            <shortName evidence="14">MCT</shortName>
        </alternativeName>
    </domain>
    <domain>
        <recommendedName>
            <fullName evidence="14">2-C-methyl-D-erythritol 2,4-cyclodiphosphate synthase</fullName>
            <shortName evidence="14">MECDP-synthase</shortName>
            <shortName evidence="14">MECPP-synthase</shortName>
            <shortName evidence="14">MECPS</shortName>
            <ecNumber evidence="14">4.6.1.12</ecNumber>
        </recommendedName>
    </domain>
</protein>
<comment type="catalytic activity">
    <reaction evidence="1 14">
        <text>4-CDP-2-C-methyl-D-erythritol 2-phosphate = 2-C-methyl-D-erythritol 2,4-cyclic diphosphate + CMP</text>
        <dbReference type="Rhea" id="RHEA:23864"/>
        <dbReference type="ChEBI" id="CHEBI:57919"/>
        <dbReference type="ChEBI" id="CHEBI:58483"/>
        <dbReference type="ChEBI" id="CHEBI:60377"/>
        <dbReference type="EC" id="4.6.1.12"/>
    </reaction>
</comment>
<dbReference type="CDD" id="cd00554">
    <property type="entry name" value="MECDP_synthase"/>
    <property type="match status" value="1"/>
</dbReference>
<dbReference type="PROSITE" id="PS01350">
    <property type="entry name" value="ISPF"/>
    <property type="match status" value="1"/>
</dbReference>
<feature type="binding site" evidence="14">
    <location>
        <position position="282"/>
    </location>
    <ligand>
        <name>a divalent metal cation</name>
        <dbReference type="ChEBI" id="CHEBI:60240"/>
    </ligand>
</feature>
<feature type="site" description="Transition state stabilizer" evidence="14">
    <location>
        <position position="373"/>
    </location>
</feature>
<evidence type="ECO:0000256" key="5">
    <source>
        <dbReference type="ARBA" id="ARBA00004787"/>
    </source>
</evidence>
<keyword evidence="17" id="KW-1185">Reference proteome</keyword>
<dbReference type="GO" id="GO:0019288">
    <property type="term" value="P:isopentenyl diphosphate biosynthetic process, methylerythritol 4-phosphate pathway"/>
    <property type="evidence" value="ECO:0007669"/>
    <property type="project" value="UniProtKB-UniRule"/>
</dbReference>
<dbReference type="InterPro" id="IPR026596">
    <property type="entry name" value="IspD/F"/>
</dbReference>
<dbReference type="AlphaFoldDB" id="A0A6B8KF16"/>
<evidence type="ECO:0000256" key="14">
    <source>
        <dbReference type="HAMAP-Rule" id="MF_01520"/>
    </source>
</evidence>
<evidence type="ECO:0000256" key="3">
    <source>
        <dbReference type="ARBA" id="ARBA00001968"/>
    </source>
</evidence>
<dbReference type="NCBIfam" id="TIGR00453">
    <property type="entry name" value="ispD"/>
    <property type="match status" value="1"/>
</dbReference>
<evidence type="ECO:0000256" key="9">
    <source>
        <dbReference type="ARBA" id="ARBA00022695"/>
    </source>
</evidence>
<proteinExistence type="inferred from homology"/>